<accession>A0ABZ0XZJ3</accession>
<dbReference type="RefSeq" id="WP_154820048.1">
    <property type="nucleotide sequence ID" value="NZ_CP140152.1"/>
</dbReference>
<proteinExistence type="predicted"/>
<reference evidence="1 2" key="1">
    <citation type="submission" date="2023-11" db="EMBL/GenBank/DDBJ databases">
        <title>MicrobeMod: A computational toolkit for identifying prokaryotic methylation and restriction-modification with nanopore sequencing.</title>
        <authorList>
            <person name="Crits-Christoph A."/>
            <person name="Kang S.C."/>
            <person name="Lee H."/>
            <person name="Ostrov N."/>
        </authorList>
    </citation>
    <scope>NUCLEOTIDE SEQUENCE [LARGE SCALE GENOMIC DNA]</scope>
    <source>
        <strain evidence="1 2">ATCC 25935</strain>
    </source>
</reference>
<evidence type="ECO:0000313" key="2">
    <source>
        <dbReference type="Proteomes" id="UP001326110"/>
    </source>
</evidence>
<dbReference type="Proteomes" id="UP001326110">
    <property type="component" value="Chromosome"/>
</dbReference>
<dbReference type="GeneID" id="43167037"/>
<protein>
    <submittedName>
        <fullName evidence="1">Uncharacterized protein</fullName>
    </submittedName>
</protein>
<keyword evidence="2" id="KW-1185">Reference proteome</keyword>
<sequence>MGRLCPGLQALKLACASRRAKARFSCFRTHEGPQQFKLGDTVSFTDKHLRERVGTIVRMNTRTYSLLCEDEQWRMPPALVRKIIDL</sequence>
<evidence type="ECO:0000313" key="1">
    <source>
        <dbReference type="EMBL" id="WQH05049.1"/>
    </source>
</evidence>
<gene>
    <name evidence="1" type="ORF">SR858_01510</name>
</gene>
<organism evidence="1 2">
    <name type="scientific">Duganella zoogloeoides</name>
    <dbReference type="NCBI Taxonomy" id="75659"/>
    <lineage>
        <taxon>Bacteria</taxon>
        <taxon>Pseudomonadati</taxon>
        <taxon>Pseudomonadota</taxon>
        <taxon>Betaproteobacteria</taxon>
        <taxon>Burkholderiales</taxon>
        <taxon>Oxalobacteraceae</taxon>
        <taxon>Telluria group</taxon>
        <taxon>Duganella</taxon>
    </lineage>
</organism>
<dbReference type="EMBL" id="CP140152">
    <property type="protein sequence ID" value="WQH05049.1"/>
    <property type="molecule type" value="Genomic_DNA"/>
</dbReference>
<name>A0ABZ0XZJ3_9BURK</name>